<evidence type="ECO:0000259" key="5">
    <source>
        <dbReference type="PROSITE" id="PS50931"/>
    </source>
</evidence>
<dbReference type="Pfam" id="PF03466">
    <property type="entry name" value="LysR_substrate"/>
    <property type="match status" value="1"/>
</dbReference>
<dbReference type="InterPro" id="IPR036388">
    <property type="entry name" value="WH-like_DNA-bd_sf"/>
</dbReference>
<comment type="similarity">
    <text evidence="1">Belongs to the LysR transcriptional regulatory family.</text>
</comment>
<evidence type="ECO:0000256" key="3">
    <source>
        <dbReference type="ARBA" id="ARBA00023125"/>
    </source>
</evidence>
<name>A0ABS5T9U4_9GAMM</name>
<dbReference type="CDD" id="cd08414">
    <property type="entry name" value="PBP2_LTTR_aromatics_like"/>
    <property type="match status" value="1"/>
</dbReference>
<keyword evidence="7" id="KW-1185">Reference proteome</keyword>
<accession>A0ABS5T9U4</accession>
<gene>
    <name evidence="6" type="ORF">HGT73_13030</name>
</gene>
<sequence>MDYRKLNSFLALAKHLHFAKAAAEVCLTQPALSQHIQALEKSWGITLFDRDKRTVSLTAEGRLLLDEAERTVKRLENMQTVIREVTQGCRGFLRLGYVGTSVLEPLLVSAIRNFNKCFPLIRIDPQEYNVEQQFRLIREGELDLGIVRGPVPQQRLITCRKIHETPLSLVLPDEHPLRLRGDVGLQDVVEETLIIQDDPVGIGLAGAVLAMYASKGIVPTKIIKTRDVSTAIDLTAVGMGITFIPFSKSAALRDDVTVFNLPEPPFTTSLYLCWNASVGNINVKSFVDICTQSLPKE</sequence>
<comment type="caution">
    <text evidence="6">The sequence shown here is derived from an EMBL/GenBank/DDBJ whole genome shotgun (WGS) entry which is preliminary data.</text>
</comment>
<keyword evidence="4" id="KW-0804">Transcription</keyword>
<dbReference type="Gene3D" id="1.10.10.10">
    <property type="entry name" value="Winged helix-like DNA-binding domain superfamily/Winged helix DNA-binding domain"/>
    <property type="match status" value="1"/>
</dbReference>
<evidence type="ECO:0000313" key="6">
    <source>
        <dbReference type="EMBL" id="MBT0728280.1"/>
    </source>
</evidence>
<dbReference type="SUPFAM" id="SSF46785">
    <property type="entry name" value="Winged helix' DNA-binding domain"/>
    <property type="match status" value="1"/>
</dbReference>
<reference evidence="6 7" key="1">
    <citation type="submission" date="2020-04" db="EMBL/GenBank/DDBJ databases">
        <title>Genome sequencing of Rosenbergiella species.</title>
        <authorList>
            <person name="Alvarez-Perez S."/>
            <person name="Lievens B."/>
        </authorList>
    </citation>
    <scope>NUCLEOTIDE SEQUENCE [LARGE SCALE GENOMIC DNA]</scope>
    <source>
        <strain evidence="6 7">CdVSA20.1</strain>
    </source>
</reference>
<proteinExistence type="inferred from homology"/>
<feature type="domain" description="HTH lysR-type" evidence="5">
    <location>
        <begin position="1"/>
        <end position="58"/>
    </location>
</feature>
<evidence type="ECO:0000256" key="2">
    <source>
        <dbReference type="ARBA" id="ARBA00023015"/>
    </source>
</evidence>
<dbReference type="PRINTS" id="PR00039">
    <property type="entry name" value="HTHLYSR"/>
</dbReference>
<dbReference type="Gene3D" id="3.40.190.10">
    <property type="entry name" value="Periplasmic binding protein-like II"/>
    <property type="match status" value="2"/>
</dbReference>
<protein>
    <submittedName>
        <fullName evidence="6">LysR family transcriptional regulator</fullName>
    </submittedName>
</protein>
<dbReference type="RefSeq" id="WP_214215681.1">
    <property type="nucleotide sequence ID" value="NZ_JABBFO010000015.1"/>
</dbReference>
<keyword evidence="2" id="KW-0805">Transcription regulation</keyword>
<dbReference type="SUPFAM" id="SSF53850">
    <property type="entry name" value="Periplasmic binding protein-like II"/>
    <property type="match status" value="1"/>
</dbReference>
<dbReference type="EMBL" id="JABBFO010000015">
    <property type="protein sequence ID" value="MBT0728280.1"/>
    <property type="molecule type" value="Genomic_DNA"/>
</dbReference>
<dbReference type="InterPro" id="IPR005119">
    <property type="entry name" value="LysR_subst-bd"/>
</dbReference>
<keyword evidence="3" id="KW-0238">DNA-binding</keyword>
<evidence type="ECO:0000256" key="1">
    <source>
        <dbReference type="ARBA" id="ARBA00009437"/>
    </source>
</evidence>
<dbReference type="Proteomes" id="UP000786875">
    <property type="component" value="Unassembled WGS sequence"/>
</dbReference>
<evidence type="ECO:0000256" key="4">
    <source>
        <dbReference type="ARBA" id="ARBA00023163"/>
    </source>
</evidence>
<evidence type="ECO:0000313" key="7">
    <source>
        <dbReference type="Proteomes" id="UP000786875"/>
    </source>
</evidence>
<dbReference type="InterPro" id="IPR036390">
    <property type="entry name" value="WH_DNA-bd_sf"/>
</dbReference>
<dbReference type="PANTHER" id="PTHR30346">
    <property type="entry name" value="TRANSCRIPTIONAL DUAL REGULATOR HCAR-RELATED"/>
    <property type="match status" value="1"/>
</dbReference>
<dbReference type="PROSITE" id="PS50931">
    <property type="entry name" value="HTH_LYSR"/>
    <property type="match status" value="1"/>
</dbReference>
<dbReference type="InterPro" id="IPR000847">
    <property type="entry name" value="LysR_HTH_N"/>
</dbReference>
<dbReference type="Pfam" id="PF00126">
    <property type="entry name" value="HTH_1"/>
    <property type="match status" value="1"/>
</dbReference>
<dbReference type="PANTHER" id="PTHR30346:SF17">
    <property type="entry name" value="LYSR FAMILY TRANSCRIPTIONAL REGULATOR"/>
    <property type="match status" value="1"/>
</dbReference>
<organism evidence="6 7">
    <name type="scientific">Rosenbergiella australiborealis</name>
    <dbReference type="NCBI Taxonomy" id="1544696"/>
    <lineage>
        <taxon>Bacteria</taxon>
        <taxon>Pseudomonadati</taxon>
        <taxon>Pseudomonadota</taxon>
        <taxon>Gammaproteobacteria</taxon>
        <taxon>Enterobacterales</taxon>
        <taxon>Erwiniaceae</taxon>
        <taxon>Rosenbergiella</taxon>
    </lineage>
</organism>